<keyword evidence="5" id="KW-1185">Reference proteome</keyword>
<keyword evidence="2" id="KW-0732">Signal</keyword>
<dbReference type="InterPro" id="IPR036514">
    <property type="entry name" value="SGNH_hydro_sf"/>
</dbReference>
<dbReference type="Gene3D" id="2.60.120.260">
    <property type="entry name" value="Galactose-binding domain-like"/>
    <property type="match status" value="1"/>
</dbReference>
<dbReference type="SUPFAM" id="SSF52266">
    <property type="entry name" value="SGNH hydrolase"/>
    <property type="match status" value="1"/>
</dbReference>
<evidence type="ECO:0000256" key="1">
    <source>
        <dbReference type="SAM" id="MobiDB-lite"/>
    </source>
</evidence>
<dbReference type="Pfam" id="PF13472">
    <property type="entry name" value="Lipase_GDSL_2"/>
    <property type="match status" value="1"/>
</dbReference>
<feature type="chain" id="PRO_5012629105" evidence="2">
    <location>
        <begin position="18"/>
        <end position="416"/>
    </location>
</feature>
<evidence type="ECO:0000313" key="4">
    <source>
        <dbReference type="EMBL" id="ATC65552.1"/>
    </source>
</evidence>
<dbReference type="Gene3D" id="3.40.50.1110">
    <property type="entry name" value="SGNH hydrolase"/>
    <property type="match status" value="1"/>
</dbReference>
<dbReference type="InterPro" id="IPR013830">
    <property type="entry name" value="SGNH_hydro"/>
</dbReference>
<evidence type="ECO:0000313" key="5">
    <source>
        <dbReference type="Proteomes" id="UP000217265"/>
    </source>
</evidence>
<dbReference type="PANTHER" id="PTHR34407">
    <property type="entry name" value="EXPRESSED PROTEIN"/>
    <property type="match status" value="1"/>
</dbReference>
<evidence type="ECO:0000259" key="3">
    <source>
        <dbReference type="Pfam" id="PF13472"/>
    </source>
</evidence>
<dbReference type="PANTHER" id="PTHR34407:SF1">
    <property type="entry name" value="SGNH HYDROLASE-TYPE ESTERASE DOMAIN-CONTAINING PROTEIN"/>
    <property type="match status" value="1"/>
</dbReference>
<gene>
    <name evidence="4" type="ORF">CMV30_17230</name>
</gene>
<name>A0A290QMW3_9BACT</name>
<accession>A0A290QMW3</accession>
<dbReference type="KEGG" id="vbh:CMV30_17230"/>
<organism evidence="4 5">
    <name type="scientific">Nibricoccus aquaticus</name>
    <dbReference type="NCBI Taxonomy" id="2576891"/>
    <lineage>
        <taxon>Bacteria</taxon>
        <taxon>Pseudomonadati</taxon>
        <taxon>Verrucomicrobiota</taxon>
        <taxon>Opitutia</taxon>
        <taxon>Opitutales</taxon>
        <taxon>Opitutaceae</taxon>
        <taxon>Nibricoccus</taxon>
    </lineage>
</organism>
<dbReference type="GO" id="GO:0016788">
    <property type="term" value="F:hydrolase activity, acting on ester bonds"/>
    <property type="evidence" value="ECO:0007669"/>
    <property type="project" value="UniProtKB-ARBA"/>
</dbReference>
<evidence type="ECO:0000256" key="2">
    <source>
        <dbReference type="SAM" id="SignalP"/>
    </source>
</evidence>
<feature type="region of interest" description="Disordered" evidence="1">
    <location>
        <begin position="21"/>
        <end position="41"/>
    </location>
</feature>
<dbReference type="Proteomes" id="UP000217265">
    <property type="component" value="Chromosome"/>
</dbReference>
<protein>
    <submittedName>
        <fullName evidence="4">GDSL family lipase</fullName>
    </submittedName>
</protein>
<reference evidence="4 5" key="1">
    <citation type="submission" date="2017-09" db="EMBL/GenBank/DDBJ databases">
        <title>Complete genome sequence of Verrucomicrobial strain HZ-65, isolated from freshwater.</title>
        <authorList>
            <person name="Choi A."/>
        </authorList>
    </citation>
    <scope>NUCLEOTIDE SEQUENCE [LARGE SCALE GENOMIC DNA]</scope>
    <source>
        <strain evidence="4 5">HZ-65</strain>
    </source>
</reference>
<feature type="signal peptide" evidence="2">
    <location>
        <begin position="1"/>
        <end position="17"/>
    </location>
</feature>
<sequence length="416" mass="45257">MLRFIFLLALCASTVTRTMGSHGDATAPERMTRNGLPGTATHMGKRGELRVAYLGGSITAAEGWRPLTTTFLRELLPDSAITEIAAGVPGTGSDLGVCRLGADVLRHRPDLLFVEFAVNDANTAPADIERTMEGIVRQTWRANPATDICFVYTVSTPGWPDVQAGNYPASVRAMETVAAHYGIPTVQLGFEVARRVADKGMLFKGTAQDGDRAFSVDGVHPTPAGHRVYADVLRRALPEFLKTTASRPPLPPSLRADNWEHAEQRVLSREMFRGEWKAVPLDDENLRGATKALLPPTWRADKAGDAIEFDFTGTHLGLLGIAAPDSGWFTVTVDGNAPVTDTFFDAYVTPTFCRARKWFYPQPLPPGKHRVRVELSDRAVDKAAIKQAAGKTLADPELYAQQRLALSALLLIDTAP</sequence>
<proteinExistence type="predicted"/>
<feature type="domain" description="SGNH hydrolase-type esterase" evidence="3">
    <location>
        <begin position="54"/>
        <end position="228"/>
    </location>
</feature>
<dbReference type="AlphaFoldDB" id="A0A290QMW3"/>
<dbReference type="EMBL" id="CP023344">
    <property type="protein sequence ID" value="ATC65552.1"/>
    <property type="molecule type" value="Genomic_DNA"/>
</dbReference>